<evidence type="ECO:0000256" key="1">
    <source>
        <dbReference type="SAM" id="MobiDB-lite"/>
    </source>
</evidence>
<evidence type="ECO:0000313" key="3">
    <source>
        <dbReference type="Proteomes" id="UP000276215"/>
    </source>
</evidence>
<accession>A0A3N4JQ36</accession>
<protein>
    <submittedName>
        <fullName evidence="2">Uncharacterized protein</fullName>
    </submittedName>
</protein>
<reference evidence="2 3" key="1">
    <citation type="journal article" date="2018" name="Nat. Ecol. Evol.">
        <title>Pezizomycetes genomes reveal the molecular basis of ectomycorrhizal truffle lifestyle.</title>
        <authorList>
            <person name="Murat C."/>
            <person name="Payen T."/>
            <person name="Noel B."/>
            <person name="Kuo A."/>
            <person name="Morin E."/>
            <person name="Chen J."/>
            <person name="Kohler A."/>
            <person name="Krizsan K."/>
            <person name="Balestrini R."/>
            <person name="Da Silva C."/>
            <person name="Montanini B."/>
            <person name="Hainaut M."/>
            <person name="Levati E."/>
            <person name="Barry K.W."/>
            <person name="Belfiori B."/>
            <person name="Cichocki N."/>
            <person name="Clum A."/>
            <person name="Dockter R.B."/>
            <person name="Fauchery L."/>
            <person name="Guy J."/>
            <person name="Iotti M."/>
            <person name="Le Tacon F."/>
            <person name="Lindquist E.A."/>
            <person name="Lipzen A."/>
            <person name="Malagnac F."/>
            <person name="Mello A."/>
            <person name="Molinier V."/>
            <person name="Miyauchi S."/>
            <person name="Poulain J."/>
            <person name="Riccioni C."/>
            <person name="Rubini A."/>
            <person name="Sitrit Y."/>
            <person name="Splivallo R."/>
            <person name="Traeger S."/>
            <person name="Wang M."/>
            <person name="Zifcakova L."/>
            <person name="Wipf D."/>
            <person name="Zambonelli A."/>
            <person name="Paolocci F."/>
            <person name="Nowrousian M."/>
            <person name="Ottonello S."/>
            <person name="Baldrian P."/>
            <person name="Spatafora J.W."/>
            <person name="Henrissat B."/>
            <person name="Nagy L.G."/>
            <person name="Aury J.M."/>
            <person name="Wincker P."/>
            <person name="Grigoriev I.V."/>
            <person name="Bonfante P."/>
            <person name="Martin F.M."/>
        </authorList>
    </citation>
    <scope>NUCLEOTIDE SEQUENCE [LARGE SCALE GENOMIC DNA]</scope>
    <source>
        <strain evidence="2 3">120613-1</strain>
    </source>
</reference>
<proteinExistence type="predicted"/>
<gene>
    <name evidence="2" type="ORF">L873DRAFT_1805459</name>
</gene>
<keyword evidence="3" id="KW-1185">Reference proteome</keyword>
<feature type="compositionally biased region" description="Polar residues" evidence="1">
    <location>
        <begin position="9"/>
        <end position="23"/>
    </location>
</feature>
<dbReference type="Proteomes" id="UP000276215">
    <property type="component" value="Unassembled WGS sequence"/>
</dbReference>
<feature type="region of interest" description="Disordered" evidence="1">
    <location>
        <begin position="1"/>
        <end position="26"/>
    </location>
</feature>
<name>A0A3N4JQ36_9PEZI</name>
<dbReference type="EMBL" id="ML120381">
    <property type="protein sequence ID" value="RPB00307.1"/>
    <property type="molecule type" value="Genomic_DNA"/>
</dbReference>
<organism evidence="2 3">
    <name type="scientific">Choiromyces venosus 120613-1</name>
    <dbReference type="NCBI Taxonomy" id="1336337"/>
    <lineage>
        <taxon>Eukaryota</taxon>
        <taxon>Fungi</taxon>
        <taxon>Dikarya</taxon>
        <taxon>Ascomycota</taxon>
        <taxon>Pezizomycotina</taxon>
        <taxon>Pezizomycetes</taxon>
        <taxon>Pezizales</taxon>
        <taxon>Tuberaceae</taxon>
        <taxon>Choiromyces</taxon>
    </lineage>
</organism>
<sequence length="68" mass="7460">MRPAHPAHIQQTSDPAQPSATHTQTRRGLKDHFCIIFGGEAFSDSYSHSRAHGRDLLYGGYSYSALGT</sequence>
<dbReference type="AlphaFoldDB" id="A0A3N4JQ36"/>
<evidence type="ECO:0000313" key="2">
    <source>
        <dbReference type="EMBL" id="RPB00307.1"/>
    </source>
</evidence>